<organism evidence="5 6">
    <name type="scientific">Waddlia chondrophila (strain ATCC VR-1470 / WSU 86-1044)</name>
    <dbReference type="NCBI Taxonomy" id="716544"/>
    <lineage>
        <taxon>Bacteria</taxon>
        <taxon>Pseudomonadati</taxon>
        <taxon>Chlamydiota</taxon>
        <taxon>Chlamydiia</taxon>
        <taxon>Parachlamydiales</taxon>
        <taxon>Waddliaceae</taxon>
        <taxon>Waddlia</taxon>
    </lineage>
</organism>
<dbReference type="PROSITE" id="PS00163">
    <property type="entry name" value="FUMARATE_LYASES"/>
    <property type="match status" value="1"/>
</dbReference>
<dbReference type="eggNOG" id="COG0015">
    <property type="taxonomic scope" value="Bacteria"/>
</dbReference>
<dbReference type="Gene3D" id="1.10.275.60">
    <property type="match status" value="1"/>
</dbReference>
<accession>D6YTD8</accession>
<dbReference type="RefSeq" id="WP_013181127.1">
    <property type="nucleotide sequence ID" value="NC_014225.1"/>
</dbReference>
<dbReference type="Gene3D" id="1.10.40.30">
    <property type="entry name" value="Fumarase/aspartase (C-terminal domain)"/>
    <property type="match status" value="1"/>
</dbReference>
<evidence type="ECO:0000313" key="5">
    <source>
        <dbReference type="EMBL" id="ADI37399.1"/>
    </source>
</evidence>
<dbReference type="Gene3D" id="1.20.200.10">
    <property type="entry name" value="Fumarase/aspartase (Central domain)"/>
    <property type="match status" value="1"/>
</dbReference>
<name>D6YTD8_WADCW</name>
<comment type="pathway">
    <text evidence="3">Purine metabolism; AMP biosynthesis via de novo pathway; AMP from IMP: step 2/2.</text>
</comment>
<dbReference type="HOGENOM" id="CLU_030949_1_1_0"/>
<evidence type="ECO:0000259" key="4">
    <source>
        <dbReference type="SMART" id="SM00998"/>
    </source>
</evidence>
<gene>
    <name evidence="5" type="primary">purB</name>
    <name evidence="5" type="ordered locus">wcw_0022</name>
</gene>
<dbReference type="GO" id="GO:0004018">
    <property type="term" value="F:N6-(1,2-dicarboxyethyl)AMP AMP-lyase (fumarate-forming) activity"/>
    <property type="evidence" value="ECO:0007669"/>
    <property type="project" value="UniProtKB-UniRule"/>
</dbReference>
<dbReference type="STRING" id="716544.wcw_0022"/>
<dbReference type="InterPro" id="IPR008948">
    <property type="entry name" value="L-Aspartase-like"/>
</dbReference>
<dbReference type="Proteomes" id="UP000001505">
    <property type="component" value="Chromosome"/>
</dbReference>
<dbReference type="UniPathway" id="UPA00074">
    <property type="reaction ID" value="UER00132"/>
</dbReference>
<dbReference type="GO" id="GO:0005829">
    <property type="term" value="C:cytosol"/>
    <property type="evidence" value="ECO:0007669"/>
    <property type="project" value="TreeGrafter"/>
</dbReference>
<dbReference type="SUPFAM" id="SSF48557">
    <property type="entry name" value="L-aspartase-like"/>
    <property type="match status" value="1"/>
</dbReference>
<dbReference type="SMART" id="SM00998">
    <property type="entry name" value="ADSL_C"/>
    <property type="match status" value="1"/>
</dbReference>
<dbReference type="InterPro" id="IPR022761">
    <property type="entry name" value="Fumarate_lyase_N"/>
</dbReference>
<dbReference type="NCBIfam" id="TIGR00928">
    <property type="entry name" value="purB"/>
    <property type="match status" value="1"/>
</dbReference>
<comment type="catalytic activity">
    <reaction evidence="3">
        <text>(2S)-2-[5-amino-1-(5-phospho-beta-D-ribosyl)imidazole-4-carboxamido]succinate = 5-amino-1-(5-phospho-beta-D-ribosyl)imidazole-4-carboxamide + fumarate</text>
        <dbReference type="Rhea" id="RHEA:23920"/>
        <dbReference type="ChEBI" id="CHEBI:29806"/>
        <dbReference type="ChEBI" id="CHEBI:58443"/>
        <dbReference type="ChEBI" id="CHEBI:58475"/>
        <dbReference type="EC" id="4.3.2.2"/>
    </reaction>
</comment>
<dbReference type="InterPro" id="IPR000362">
    <property type="entry name" value="Fumarate_lyase_fam"/>
</dbReference>
<dbReference type="KEGG" id="wch:wcw_0022"/>
<dbReference type="InterPro" id="IPR019468">
    <property type="entry name" value="AdenyloSucc_lyase_C"/>
</dbReference>
<dbReference type="CDD" id="cd03302">
    <property type="entry name" value="Adenylsuccinate_lyase_2"/>
    <property type="match status" value="1"/>
</dbReference>
<dbReference type="EC" id="4.3.2.2" evidence="2 3"/>
<keyword evidence="1 3" id="KW-0456">Lyase</keyword>
<dbReference type="Pfam" id="PF00206">
    <property type="entry name" value="Lyase_1"/>
    <property type="match status" value="1"/>
</dbReference>
<dbReference type="GO" id="GO:0006189">
    <property type="term" value="P:'de novo' IMP biosynthetic process"/>
    <property type="evidence" value="ECO:0007669"/>
    <property type="project" value="UniProtKB-UniPathway"/>
</dbReference>
<proteinExistence type="inferred from homology"/>
<keyword evidence="6" id="KW-1185">Reference proteome</keyword>
<dbReference type="PRINTS" id="PR00149">
    <property type="entry name" value="FUMRATELYASE"/>
</dbReference>
<evidence type="ECO:0000256" key="1">
    <source>
        <dbReference type="ARBA" id="ARBA00023239"/>
    </source>
</evidence>
<dbReference type="InterPro" id="IPR020557">
    <property type="entry name" value="Fumarate_lyase_CS"/>
</dbReference>
<dbReference type="Pfam" id="PF10397">
    <property type="entry name" value="ADSL_C"/>
    <property type="match status" value="1"/>
</dbReference>
<dbReference type="GO" id="GO:0044208">
    <property type="term" value="P:'de novo' AMP biosynthetic process"/>
    <property type="evidence" value="ECO:0007669"/>
    <property type="project" value="UniProtKB-UniPathway"/>
</dbReference>
<dbReference type="EMBL" id="CP001928">
    <property type="protein sequence ID" value="ADI37399.1"/>
    <property type="molecule type" value="Genomic_DNA"/>
</dbReference>
<dbReference type="GO" id="GO:0070626">
    <property type="term" value="F:(S)-2-(5-amino-1-(5-phospho-D-ribosyl)imidazole-4-carboxamido) succinate lyase (fumarate-forming) activity"/>
    <property type="evidence" value="ECO:0007669"/>
    <property type="project" value="TreeGrafter"/>
</dbReference>
<keyword evidence="3" id="KW-0658">Purine biosynthesis</keyword>
<comment type="similarity">
    <text evidence="3">Belongs to the lyase 1 family. Adenylosuccinate lyase subfamily.</text>
</comment>
<comment type="pathway">
    <text evidence="3">Purine metabolism; IMP biosynthesis via de novo pathway; 5-amino-1-(5-phospho-D-ribosyl)imidazole-4-carboxamide from 5-amino-1-(5-phospho-D-ribosyl)imidazole-4-carboxylate: step 2/2.</text>
</comment>
<evidence type="ECO:0000256" key="3">
    <source>
        <dbReference type="RuleBase" id="RU361172"/>
    </source>
</evidence>
<protein>
    <recommendedName>
        <fullName evidence="2 3">Adenylosuccinate lyase</fullName>
        <shortName evidence="3">ASL</shortName>
        <ecNumber evidence="2 3">4.3.2.2</ecNumber>
    </recommendedName>
    <alternativeName>
        <fullName evidence="3">Adenylosuccinase</fullName>
    </alternativeName>
</protein>
<reference evidence="5 6" key="1">
    <citation type="journal article" date="2010" name="PLoS ONE">
        <title>The Waddlia genome: a window into chlamydial biology.</title>
        <authorList>
            <person name="Bertelli C."/>
            <person name="Collyn F."/>
            <person name="Croxatto A."/>
            <person name="Ruckert C."/>
            <person name="Polkinghorne A."/>
            <person name="Kebbi-Beghdadi C."/>
            <person name="Goesmann A."/>
            <person name="Vaughan L."/>
            <person name="Greub G."/>
        </authorList>
    </citation>
    <scope>NUCLEOTIDE SEQUENCE [LARGE SCALE GENOMIC DNA]</scope>
    <source>
        <strain evidence="6">ATCC VR-1470 / WSU 86-1044</strain>
    </source>
</reference>
<dbReference type="PANTHER" id="PTHR43172:SF1">
    <property type="entry name" value="ADENYLOSUCCINATE LYASE"/>
    <property type="match status" value="1"/>
</dbReference>
<evidence type="ECO:0000313" key="6">
    <source>
        <dbReference type="Proteomes" id="UP000001505"/>
    </source>
</evidence>
<dbReference type="AlphaFoldDB" id="D6YTD8"/>
<evidence type="ECO:0000256" key="2">
    <source>
        <dbReference type="NCBIfam" id="TIGR00928"/>
    </source>
</evidence>
<feature type="domain" description="Adenylosuccinate lyase C-terminal" evidence="4">
    <location>
        <begin position="373"/>
        <end position="457"/>
    </location>
</feature>
<dbReference type="UniPathway" id="UPA00075">
    <property type="reaction ID" value="UER00336"/>
</dbReference>
<sequence length="468" mass="52901">MQNEIADLYQSPLTSRYASVEMSRLFSPQFKHSTWRRLWVALAESEKELGLDISQKQIDEMTSCIESIDFGLAHRYESQLHHDVMAHIYAYGDQCPSARSIIHLGATSCFVTDNTDTIQAKQALSLLISRLKQVITNLADFSLRNKETACLGFTHFQPAQLTTVGKRASLWTQDLFMDLEELSYRKSRLRFLGVKGATGTQASFLSLFNGNHDKVKQLDERVSEKMGFDRRFPVSGQTYTRKQDTQTLNAMADLGASCHKFATDLRLLAGLKELEEPFESHQIGSSAMPYKRNPMLSERICSLGRFLISLSQNGAYTHATQWLERSLDDSANRRLSLAESFLTADALLILMEKVTKDLVVNKAIIDKHIAEELPFMATENILMSAVKKGGDRQSLHEKIRIHSQAAADGIKQRGEPNHLLERIKADNEFGLTSEDISDLIDVKTFIGRSPEQVKEFIRTVKTQLEEFS</sequence>
<comment type="catalytic activity">
    <reaction evidence="3">
        <text>N(6)-(1,2-dicarboxyethyl)-AMP = fumarate + AMP</text>
        <dbReference type="Rhea" id="RHEA:16853"/>
        <dbReference type="ChEBI" id="CHEBI:29806"/>
        <dbReference type="ChEBI" id="CHEBI:57567"/>
        <dbReference type="ChEBI" id="CHEBI:456215"/>
        <dbReference type="EC" id="4.3.2.2"/>
    </reaction>
</comment>
<dbReference type="InterPro" id="IPR004769">
    <property type="entry name" value="Pur_lyase"/>
</dbReference>
<dbReference type="PANTHER" id="PTHR43172">
    <property type="entry name" value="ADENYLOSUCCINATE LYASE"/>
    <property type="match status" value="1"/>
</dbReference>